<gene>
    <name evidence="3" type="ORF">QO015_000846</name>
</gene>
<dbReference type="Gene3D" id="1.10.4030.10">
    <property type="entry name" value="Porin chaperone SurA, peptide-binding domain"/>
    <property type="match status" value="1"/>
</dbReference>
<keyword evidence="1 2" id="KW-0732">Signal</keyword>
<sequence>MRFHTMRSMIAAAGIAAAAIAMTSVAPVPAVAQQAVKASVNDQPITSYDVQQRVKMMTLFRQKTSEKIALDDLIDETLAEQVAKRAKLTLPSDAEINQRVAGIAKQVKLTVPQFEQALNQQGVQLATLKRFFRGQATWAAVMRAKASSLKADVSEADIQAEMQKEGVSPDTATIKEFKLQQIVFVIPKGSPPGMVGKRTAEAESFRKRFPGCDGSLALAQTMKGVVVLDIGRRDSTQVSGEGAEALMKTPVGGTLKPDVTDRGVEVVAVCSVKEVQSTAGVRAAAERRLLESETKDLETKFKAELRQNNKIVYN</sequence>
<keyword evidence="3" id="KW-0413">Isomerase</keyword>
<accession>A0ABU0M303</accession>
<dbReference type="SUPFAM" id="SSF109998">
    <property type="entry name" value="Triger factor/SurA peptide-binding domain-like"/>
    <property type="match status" value="1"/>
</dbReference>
<protein>
    <submittedName>
        <fullName evidence="3">Peptidyl-prolyl cis-trans isomerase SurA</fullName>
        <ecNumber evidence="3">5.2.1.8</ecNumber>
    </submittedName>
</protein>
<feature type="chain" id="PRO_5047139363" evidence="2">
    <location>
        <begin position="33"/>
        <end position="314"/>
    </location>
</feature>
<name>A0ABU0M303_9HYPH</name>
<feature type="signal peptide" evidence="2">
    <location>
        <begin position="1"/>
        <end position="32"/>
    </location>
</feature>
<dbReference type="EC" id="5.2.1.8" evidence="3"/>
<dbReference type="PANTHER" id="PTHR47637">
    <property type="entry name" value="CHAPERONE SURA"/>
    <property type="match status" value="1"/>
</dbReference>
<dbReference type="InterPro" id="IPR006311">
    <property type="entry name" value="TAT_signal"/>
</dbReference>
<proteinExistence type="predicted"/>
<dbReference type="RefSeq" id="WP_266281233.1">
    <property type="nucleotide sequence ID" value="NZ_JAPKNF010000001.1"/>
</dbReference>
<dbReference type="InterPro" id="IPR027304">
    <property type="entry name" value="Trigger_fact/SurA_dom_sf"/>
</dbReference>
<dbReference type="PANTHER" id="PTHR47637:SF1">
    <property type="entry name" value="CHAPERONE SURA"/>
    <property type="match status" value="1"/>
</dbReference>
<evidence type="ECO:0000256" key="2">
    <source>
        <dbReference type="SAM" id="SignalP"/>
    </source>
</evidence>
<dbReference type="Pfam" id="PF13624">
    <property type="entry name" value="SurA_N_3"/>
    <property type="match status" value="1"/>
</dbReference>
<evidence type="ECO:0000313" key="3">
    <source>
        <dbReference type="EMBL" id="MDQ0515233.1"/>
    </source>
</evidence>
<comment type="caution">
    <text evidence="3">The sequence shown here is derived from an EMBL/GenBank/DDBJ whole genome shotgun (WGS) entry which is preliminary data.</text>
</comment>
<dbReference type="InterPro" id="IPR050280">
    <property type="entry name" value="OMP_Chaperone_SurA"/>
</dbReference>
<evidence type="ECO:0000256" key="1">
    <source>
        <dbReference type="ARBA" id="ARBA00022729"/>
    </source>
</evidence>
<evidence type="ECO:0000313" key="4">
    <source>
        <dbReference type="Proteomes" id="UP001223743"/>
    </source>
</evidence>
<keyword evidence="4" id="KW-1185">Reference proteome</keyword>
<organism evidence="3 4">
    <name type="scientific">Kaistia geumhonensis</name>
    <dbReference type="NCBI Taxonomy" id="410839"/>
    <lineage>
        <taxon>Bacteria</taxon>
        <taxon>Pseudomonadati</taxon>
        <taxon>Pseudomonadota</taxon>
        <taxon>Alphaproteobacteria</taxon>
        <taxon>Hyphomicrobiales</taxon>
        <taxon>Kaistiaceae</taxon>
        <taxon>Kaistia</taxon>
    </lineage>
</organism>
<dbReference type="PROSITE" id="PS51318">
    <property type="entry name" value="TAT"/>
    <property type="match status" value="1"/>
</dbReference>
<dbReference type="EMBL" id="JAUSWJ010000001">
    <property type="protein sequence ID" value="MDQ0515233.1"/>
    <property type="molecule type" value="Genomic_DNA"/>
</dbReference>
<dbReference type="Proteomes" id="UP001223743">
    <property type="component" value="Unassembled WGS sequence"/>
</dbReference>
<reference evidence="3 4" key="1">
    <citation type="submission" date="2023-07" db="EMBL/GenBank/DDBJ databases">
        <title>Genomic Encyclopedia of Type Strains, Phase IV (KMG-IV): sequencing the most valuable type-strain genomes for metagenomic binning, comparative biology and taxonomic classification.</title>
        <authorList>
            <person name="Goeker M."/>
        </authorList>
    </citation>
    <scope>NUCLEOTIDE SEQUENCE [LARGE SCALE GENOMIC DNA]</scope>
    <source>
        <strain evidence="3 4">B1-1</strain>
    </source>
</reference>
<dbReference type="GO" id="GO:0003755">
    <property type="term" value="F:peptidyl-prolyl cis-trans isomerase activity"/>
    <property type="evidence" value="ECO:0007669"/>
    <property type="project" value="UniProtKB-EC"/>
</dbReference>